<evidence type="ECO:0000313" key="5">
    <source>
        <dbReference type="Proteomes" id="UP001326715"/>
    </source>
</evidence>
<evidence type="ECO:0000256" key="1">
    <source>
        <dbReference type="SAM" id="MobiDB-lite"/>
    </source>
</evidence>
<evidence type="ECO:0000259" key="3">
    <source>
        <dbReference type="Pfam" id="PF13924"/>
    </source>
</evidence>
<sequence>MKTHIIIIILSCMTTLSFAQSNPLVGSWHLTHADKILPDGKQVADYGENPQGIAIFTADGHYAVEIFRGERQKFLSGDKLKGTPEEYKDAVLSTSCHFGTYSIDEANGMIIFNTDRSSYPNWDNTKRKVTFHIKDDELSWQQSPRPDGSMPVSVFRRNL</sequence>
<keyword evidence="2" id="KW-0732">Signal</keyword>
<feature type="region of interest" description="Disordered" evidence="1">
    <location>
        <begin position="140"/>
        <end position="159"/>
    </location>
</feature>
<feature type="signal peptide" evidence="2">
    <location>
        <begin position="1"/>
        <end position="19"/>
    </location>
</feature>
<gene>
    <name evidence="4" type="ORF">SR876_33135</name>
</gene>
<keyword evidence="5" id="KW-1185">Reference proteome</keyword>
<feature type="domain" description="Lipocalin-like" evidence="3">
    <location>
        <begin position="25"/>
        <end position="140"/>
    </location>
</feature>
<dbReference type="Pfam" id="PF13924">
    <property type="entry name" value="Lipocalin_5"/>
    <property type="match status" value="1"/>
</dbReference>
<feature type="chain" id="PRO_5045388125" evidence="2">
    <location>
        <begin position="20"/>
        <end position="159"/>
    </location>
</feature>
<name>A0ABZ0XHP2_9BACT</name>
<reference evidence="4 5" key="1">
    <citation type="submission" date="2023-11" db="EMBL/GenBank/DDBJ databases">
        <title>MicrobeMod: A computational toolkit for identifying prokaryotic methylation and restriction-modification with nanopore sequencing.</title>
        <authorList>
            <person name="Crits-Christoph A."/>
            <person name="Kang S.C."/>
            <person name="Lee H."/>
            <person name="Ostrov N."/>
        </authorList>
    </citation>
    <scope>NUCLEOTIDE SEQUENCE [LARGE SCALE GENOMIC DNA]</scope>
    <source>
        <strain evidence="4 5">ATCC 23090</strain>
    </source>
</reference>
<accession>A0ABZ0XHP2</accession>
<evidence type="ECO:0000313" key="4">
    <source>
        <dbReference type="EMBL" id="WQG89778.1"/>
    </source>
</evidence>
<dbReference type="EMBL" id="CP140154">
    <property type="protein sequence ID" value="WQG89778.1"/>
    <property type="molecule type" value="Genomic_DNA"/>
</dbReference>
<dbReference type="RefSeq" id="WP_072357002.1">
    <property type="nucleotide sequence ID" value="NZ_CBHWAX010000028.1"/>
</dbReference>
<protein>
    <submittedName>
        <fullName evidence="4">Lipocalin-like domain-containing protein</fullName>
    </submittedName>
</protein>
<dbReference type="InterPro" id="IPR024311">
    <property type="entry name" value="Lipocalin-like"/>
</dbReference>
<evidence type="ECO:0000256" key="2">
    <source>
        <dbReference type="SAM" id="SignalP"/>
    </source>
</evidence>
<organism evidence="4 5">
    <name type="scientific">Chitinophaga sancti</name>
    <dbReference type="NCBI Taxonomy" id="1004"/>
    <lineage>
        <taxon>Bacteria</taxon>
        <taxon>Pseudomonadati</taxon>
        <taxon>Bacteroidota</taxon>
        <taxon>Chitinophagia</taxon>
        <taxon>Chitinophagales</taxon>
        <taxon>Chitinophagaceae</taxon>
        <taxon>Chitinophaga</taxon>
    </lineage>
</organism>
<proteinExistence type="predicted"/>
<dbReference type="Proteomes" id="UP001326715">
    <property type="component" value="Chromosome"/>
</dbReference>